<reference evidence="2" key="1">
    <citation type="submission" date="2021-03" db="EMBL/GenBank/DDBJ databases">
        <title>Draft genome sequence of rust myrtle Austropuccinia psidii MF-1, a brazilian biotype.</title>
        <authorList>
            <person name="Quecine M.C."/>
            <person name="Pachon D.M.R."/>
            <person name="Bonatelli M.L."/>
            <person name="Correr F.H."/>
            <person name="Franceschini L.M."/>
            <person name="Leite T.F."/>
            <person name="Margarido G.R.A."/>
            <person name="Almeida C.A."/>
            <person name="Ferrarezi J.A."/>
            <person name="Labate C.A."/>
        </authorList>
    </citation>
    <scope>NUCLEOTIDE SEQUENCE</scope>
    <source>
        <strain evidence="2">MF-1</strain>
    </source>
</reference>
<feature type="compositionally biased region" description="Basic and acidic residues" evidence="1">
    <location>
        <begin position="162"/>
        <end position="184"/>
    </location>
</feature>
<feature type="region of interest" description="Disordered" evidence="1">
    <location>
        <begin position="135"/>
        <end position="184"/>
    </location>
</feature>
<feature type="compositionally biased region" description="Polar residues" evidence="1">
    <location>
        <begin position="135"/>
        <end position="146"/>
    </location>
</feature>
<protein>
    <submittedName>
        <fullName evidence="2">Uncharacterized protein</fullName>
    </submittedName>
</protein>
<name>A0A9Q3IW90_9BASI</name>
<dbReference type="EMBL" id="AVOT02056990">
    <property type="protein sequence ID" value="MBW0551187.1"/>
    <property type="molecule type" value="Genomic_DNA"/>
</dbReference>
<evidence type="ECO:0000256" key="1">
    <source>
        <dbReference type="SAM" id="MobiDB-lite"/>
    </source>
</evidence>
<feature type="compositionally biased region" description="Polar residues" evidence="1">
    <location>
        <begin position="324"/>
        <end position="341"/>
    </location>
</feature>
<organism evidence="2 3">
    <name type="scientific">Austropuccinia psidii MF-1</name>
    <dbReference type="NCBI Taxonomy" id="1389203"/>
    <lineage>
        <taxon>Eukaryota</taxon>
        <taxon>Fungi</taxon>
        <taxon>Dikarya</taxon>
        <taxon>Basidiomycota</taxon>
        <taxon>Pucciniomycotina</taxon>
        <taxon>Pucciniomycetes</taxon>
        <taxon>Pucciniales</taxon>
        <taxon>Sphaerophragmiaceae</taxon>
        <taxon>Austropuccinia</taxon>
    </lineage>
</organism>
<sequence>MAIQDLPSLGQTRDSSHHLALNSDFQLLYLIFHPLNTNESMHESPTFRSSPQQILYANECHHQQHHQYQTPGDYGLYSQTHIGQDMSLFASNQDGQDNSTISDVNEDLAFGNVAQTQSVTITGGSQEINSLIATHTLPQEESTSPKLPSASAKRIRQTTKQLADEAKSGLKKKSGEANKNKKEAKDQNPGFVWLDFENICSYLGDWDHDNEIVSRLLGGGEHTRAQAFKWFAQYLNDHNVLGTLNLSGHNSEQRWRTYKRKFVNASWLLLRTGSGLMELTNITLQEEVSLQKKKDNSNLNSSNCESFSNSGNSSSEEGRSVNSLVTINPGENQLHSGNSDS</sequence>
<comment type="caution">
    <text evidence="2">The sequence shown here is derived from an EMBL/GenBank/DDBJ whole genome shotgun (WGS) entry which is preliminary data.</text>
</comment>
<evidence type="ECO:0000313" key="3">
    <source>
        <dbReference type="Proteomes" id="UP000765509"/>
    </source>
</evidence>
<dbReference type="OrthoDB" id="2507256at2759"/>
<feature type="region of interest" description="Disordered" evidence="1">
    <location>
        <begin position="292"/>
        <end position="341"/>
    </location>
</feature>
<feature type="compositionally biased region" description="Low complexity" evidence="1">
    <location>
        <begin position="297"/>
        <end position="323"/>
    </location>
</feature>
<evidence type="ECO:0000313" key="2">
    <source>
        <dbReference type="EMBL" id="MBW0551187.1"/>
    </source>
</evidence>
<accession>A0A9Q3IW90</accession>
<keyword evidence="3" id="KW-1185">Reference proteome</keyword>
<gene>
    <name evidence="2" type="ORF">O181_090902</name>
</gene>
<dbReference type="Proteomes" id="UP000765509">
    <property type="component" value="Unassembled WGS sequence"/>
</dbReference>
<proteinExistence type="predicted"/>
<dbReference type="AlphaFoldDB" id="A0A9Q3IW90"/>